<keyword evidence="5" id="KW-0769">Symport</keyword>
<keyword evidence="6 10" id="KW-1133">Transmembrane helix</keyword>
<keyword evidence="4 10" id="KW-0812">Transmembrane</keyword>
<evidence type="ECO:0000256" key="9">
    <source>
        <dbReference type="ARBA" id="ARBA00049011"/>
    </source>
</evidence>
<dbReference type="GO" id="GO:0005315">
    <property type="term" value="F:phosphate transmembrane transporter activity"/>
    <property type="evidence" value="ECO:0007669"/>
    <property type="project" value="InterPro"/>
</dbReference>
<dbReference type="InterPro" id="IPR036259">
    <property type="entry name" value="MFS_trans_sf"/>
</dbReference>
<feature type="transmembrane region" description="Helical" evidence="10">
    <location>
        <begin position="441"/>
        <end position="461"/>
    </location>
</feature>
<feature type="domain" description="Major facilitator superfamily (MFS) profile" evidence="11">
    <location>
        <begin position="24"/>
        <end position="504"/>
    </location>
</feature>
<keyword evidence="2" id="KW-0813">Transport</keyword>
<dbReference type="OrthoDB" id="433512at2759"/>
<dbReference type="GO" id="GO:0015293">
    <property type="term" value="F:symporter activity"/>
    <property type="evidence" value="ECO:0007669"/>
    <property type="project" value="UniProtKB-KW"/>
</dbReference>
<evidence type="ECO:0000256" key="2">
    <source>
        <dbReference type="ARBA" id="ARBA00022448"/>
    </source>
</evidence>
<dbReference type="NCBIfam" id="TIGR00887">
    <property type="entry name" value="2A0109"/>
    <property type="match status" value="1"/>
</dbReference>
<evidence type="ECO:0000256" key="3">
    <source>
        <dbReference type="ARBA" id="ARBA00022592"/>
    </source>
</evidence>
<dbReference type="AlphaFoldDB" id="A0A2Z7AGF7"/>
<comment type="catalytic activity">
    <reaction evidence="9">
        <text>phosphate(in) + H(+)(in) = phosphate(out) + H(+)(out)</text>
        <dbReference type="Rhea" id="RHEA:29939"/>
        <dbReference type="ChEBI" id="CHEBI:15378"/>
        <dbReference type="ChEBI" id="CHEBI:43474"/>
    </reaction>
    <physiologicalReaction direction="right-to-left" evidence="9">
        <dbReference type="Rhea" id="RHEA:29941"/>
    </physiologicalReaction>
</comment>
<evidence type="ECO:0000256" key="10">
    <source>
        <dbReference type="SAM" id="Phobius"/>
    </source>
</evidence>
<dbReference type="EMBL" id="KV015116">
    <property type="protein sequence ID" value="KZV20841.1"/>
    <property type="molecule type" value="Genomic_DNA"/>
</dbReference>
<feature type="transmembrane region" description="Helical" evidence="10">
    <location>
        <begin position="482"/>
        <end position="499"/>
    </location>
</feature>
<feature type="transmembrane region" description="Helical" evidence="10">
    <location>
        <begin position="213"/>
        <end position="232"/>
    </location>
</feature>
<keyword evidence="13" id="KW-1185">Reference proteome</keyword>
<evidence type="ECO:0000256" key="4">
    <source>
        <dbReference type="ARBA" id="ARBA00022692"/>
    </source>
</evidence>
<accession>A0A2Z7AGF7</accession>
<feature type="transmembrane region" description="Helical" evidence="10">
    <location>
        <begin position="163"/>
        <end position="190"/>
    </location>
</feature>
<dbReference type="Pfam" id="PF00083">
    <property type="entry name" value="Sugar_tr"/>
    <property type="match status" value="1"/>
</dbReference>
<feature type="transmembrane region" description="Helical" evidence="10">
    <location>
        <begin position="350"/>
        <end position="367"/>
    </location>
</feature>
<evidence type="ECO:0000256" key="7">
    <source>
        <dbReference type="ARBA" id="ARBA00023136"/>
    </source>
</evidence>
<feature type="transmembrane region" description="Helical" evidence="10">
    <location>
        <begin position="100"/>
        <end position="119"/>
    </location>
</feature>
<dbReference type="SUPFAM" id="SSF103473">
    <property type="entry name" value="MFS general substrate transporter"/>
    <property type="match status" value="1"/>
</dbReference>
<comment type="subcellular location">
    <subcellularLocation>
        <location evidence="1">Membrane</location>
        <topology evidence="1">Multi-pass membrane protein</topology>
    </subcellularLocation>
</comment>
<dbReference type="InterPro" id="IPR005828">
    <property type="entry name" value="MFS_sugar_transport-like"/>
</dbReference>
<dbReference type="InterPro" id="IPR004738">
    <property type="entry name" value="Phos_permease"/>
</dbReference>
<evidence type="ECO:0000256" key="5">
    <source>
        <dbReference type="ARBA" id="ARBA00022847"/>
    </source>
</evidence>
<evidence type="ECO:0000313" key="13">
    <source>
        <dbReference type="Proteomes" id="UP000250235"/>
    </source>
</evidence>
<dbReference type="PANTHER" id="PTHR24064">
    <property type="entry name" value="SOLUTE CARRIER FAMILY 22 MEMBER"/>
    <property type="match status" value="1"/>
</dbReference>
<dbReference type="Proteomes" id="UP000250235">
    <property type="component" value="Unassembled WGS sequence"/>
</dbReference>
<evidence type="ECO:0000313" key="12">
    <source>
        <dbReference type="EMBL" id="KZV20841.1"/>
    </source>
</evidence>
<name>A0A2Z7AGF7_9LAMI</name>
<keyword evidence="7 10" id="KW-0472">Membrane</keyword>
<evidence type="ECO:0000256" key="1">
    <source>
        <dbReference type="ARBA" id="ARBA00004141"/>
    </source>
</evidence>
<reference evidence="12 13" key="1">
    <citation type="journal article" date="2015" name="Proc. Natl. Acad. Sci. U.S.A.">
        <title>The resurrection genome of Boea hygrometrica: A blueprint for survival of dehydration.</title>
        <authorList>
            <person name="Xiao L."/>
            <person name="Yang G."/>
            <person name="Zhang L."/>
            <person name="Yang X."/>
            <person name="Zhao S."/>
            <person name="Ji Z."/>
            <person name="Zhou Q."/>
            <person name="Hu M."/>
            <person name="Wang Y."/>
            <person name="Chen M."/>
            <person name="Xu Y."/>
            <person name="Jin H."/>
            <person name="Xiao X."/>
            <person name="Hu G."/>
            <person name="Bao F."/>
            <person name="Hu Y."/>
            <person name="Wan P."/>
            <person name="Li L."/>
            <person name="Deng X."/>
            <person name="Kuang T."/>
            <person name="Xiang C."/>
            <person name="Zhu J.K."/>
            <person name="Oliver M.J."/>
            <person name="He Y."/>
        </authorList>
    </citation>
    <scope>NUCLEOTIDE SEQUENCE [LARGE SCALE GENOMIC DNA]</scope>
    <source>
        <strain evidence="13">cv. XS01</strain>
    </source>
</reference>
<evidence type="ECO:0000256" key="8">
    <source>
        <dbReference type="ARBA" id="ARBA00044504"/>
    </source>
</evidence>
<feature type="transmembrane region" description="Helical" evidence="10">
    <location>
        <begin position="25"/>
        <end position="49"/>
    </location>
</feature>
<protein>
    <submittedName>
        <fullName evidence="12">Inorganic phosphate transporter</fullName>
    </submittedName>
</protein>
<dbReference type="CDD" id="cd17364">
    <property type="entry name" value="MFS_PhT"/>
    <property type="match status" value="1"/>
</dbReference>
<sequence length="525" mass="56911">MGGEQLQVLTALDVAKTQLYHFKAIVIAGMGFFTDAYDLFIIGIVSKLLGRIYYTKPGATKPGTLPPGVSASVTGVALVGTLLGQLFFGWLGDKMGRKKVYGITLVLMVLCSLASGLSFGSTPKGVLTTLCFFRFWLGFGVGGDYPLSATIMSEYANKKTRGAFIAAVFAMQGIGILFSGVVCLIVSAAFDHRYNEPSFQTNAAASTAPQSDYLWRIVLMLGAIPAALTYYWRMKMPETARYTALVAKNAKQAAEDMGKVLHADIQAEEEIVQRISQKQSNNFGLFSREFVRRHGLHLFGTTSTWFLLDIAFYSQNLFQKDVLSDIGWIPKAETMSAIGEVYRIAKAQTLIALCGTVPGYWFTVAFIDSVGRFAIQLMGFFFMTVFMFAIGIPYSHWRSHNIGFVVMYGLTFFFANFGPNATTFVVPAEIFPARLRSTCHGISAAAGKAGAIIGAFGFLYAAQDPHTPSAGYPPGIGVKKSLIILGVINALGMICTFAVPEAKGKSLEEASKESADDQVHDAAQV</sequence>
<dbReference type="InterPro" id="IPR020846">
    <property type="entry name" value="MFS_dom"/>
</dbReference>
<dbReference type="GO" id="GO:0006817">
    <property type="term" value="P:phosphate ion transport"/>
    <property type="evidence" value="ECO:0007669"/>
    <property type="project" value="UniProtKB-KW"/>
</dbReference>
<dbReference type="FunFam" id="1.20.1250.20:FF:000175">
    <property type="entry name" value="Inorganic phosphate transporter 1-6"/>
    <property type="match status" value="1"/>
</dbReference>
<evidence type="ECO:0000256" key="6">
    <source>
        <dbReference type="ARBA" id="ARBA00022989"/>
    </source>
</evidence>
<proteinExistence type="inferred from homology"/>
<dbReference type="GO" id="GO:0016020">
    <property type="term" value="C:membrane"/>
    <property type="evidence" value="ECO:0007669"/>
    <property type="project" value="UniProtKB-SubCell"/>
</dbReference>
<organism evidence="12 13">
    <name type="scientific">Dorcoceras hygrometricum</name>
    <dbReference type="NCBI Taxonomy" id="472368"/>
    <lineage>
        <taxon>Eukaryota</taxon>
        <taxon>Viridiplantae</taxon>
        <taxon>Streptophyta</taxon>
        <taxon>Embryophyta</taxon>
        <taxon>Tracheophyta</taxon>
        <taxon>Spermatophyta</taxon>
        <taxon>Magnoliopsida</taxon>
        <taxon>eudicotyledons</taxon>
        <taxon>Gunneridae</taxon>
        <taxon>Pentapetalae</taxon>
        <taxon>asterids</taxon>
        <taxon>lamiids</taxon>
        <taxon>Lamiales</taxon>
        <taxon>Gesneriaceae</taxon>
        <taxon>Didymocarpoideae</taxon>
        <taxon>Trichosporeae</taxon>
        <taxon>Loxocarpinae</taxon>
        <taxon>Dorcoceras</taxon>
    </lineage>
</organism>
<dbReference type="PROSITE" id="PS50850">
    <property type="entry name" value="MFS"/>
    <property type="match status" value="1"/>
</dbReference>
<evidence type="ECO:0000259" key="11">
    <source>
        <dbReference type="PROSITE" id="PS50850"/>
    </source>
</evidence>
<feature type="transmembrane region" description="Helical" evidence="10">
    <location>
        <begin position="373"/>
        <end position="394"/>
    </location>
</feature>
<keyword evidence="3" id="KW-0592">Phosphate transport</keyword>
<gene>
    <name evidence="12" type="ORF">F511_39324</name>
</gene>
<dbReference type="Gene3D" id="1.20.1250.20">
    <property type="entry name" value="MFS general substrate transporter like domains"/>
    <property type="match status" value="1"/>
</dbReference>
<feature type="transmembrane region" description="Helical" evidence="10">
    <location>
        <begin position="401"/>
        <end position="421"/>
    </location>
</feature>
<feature type="transmembrane region" description="Helical" evidence="10">
    <location>
        <begin position="69"/>
        <end position="88"/>
    </location>
</feature>
<comment type="similarity">
    <text evidence="8">Belongs to the major facilitator superfamily. Phosphate:H(+) symporter (TC 2.A.1.9) family.</text>
</comment>